<organism evidence="1 2">
    <name type="scientific">Candidatus Shapirobacteria bacterium CG_4_9_14_0_2_um_filter_39_11</name>
    <dbReference type="NCBI Taxonomy" id="1974478"/>
    <lineage>
        <taxon>Bacteria</taxon>
        <taxon>Candidatus Shapironibacteriota</taxon>
    </lineage>
</organism>
<gene>
    <name evidence="1" type="ORF">CO054_02925</name>
</gene>
<proteinExistence type="predicted"/>
<accession>A0A2M8ES18</accession>
<name>A0A2M8ES18_9BACT</name>
<protein>
    <submittedName>
        <fullName evidence="1">Uncharacterized protein</fullName>
    </submittedName>
</protein>
<evidence type="ECO:0000313" key="1">
    <source>
        <dbReference type="EMBL" id="PJC27920.1"/>
    </source>
</evidence>
<comment type="caution">
    <text evidence="1">The sequence shown here is derived from an EMBL/GenBank/DDBJ whole genome shotgun (WGS) entry which is preliminary data.</text>
</comment>
<evidence type="ECO:0000313" key="2">
    <source>
        <dbReference type="Proteomes" id="UP000229816"/>
    </source>
</evidence>
<sequence>MQNAKLQFKIQNFKFLLRSNKLCLFVVLSFSFLLFTLARQPAGAQDTIRSPNYEITWPNVNMGAGAPSSTNYKMGITMGQTGPGLYSSTGYKVRAGFQYIHSIIPFYFKISPFALNFETLTVNVLTNEKTLTLTVNSGAAGGYQVTAQENNPLTSTAGSTIPDTTCDSTDACDHDTDFGTWADTNTYGFGYTMTGDDTPLGFSSGTKFRNFADAPGENPVKVMGKTPAEGHQAEKNKIATMKARINISSTQAAGSYKNVLTFVATPTF</sequence>
<dbReference type="EMBL" id="PFSF01000067">
    <property type="protein sequence ID" value="PJC27920.1"/>
    <property type="molecule type" value="Genomic_DNA"/>
</dbReference>
<dbReference type="Proteomes" id="UP000229816">
    <property type="component" value="Unassembled WGS sequence"/>
</dbReference>
<reference evidence="2" key="1">
    <citation type="submission" date="2017-09" db="EMBL/GenBank/DDBJ databases">
        <title>Depth-based differentiation of microbial function through sediment-hosted aquifers and enrichment of novel symbionts in the deep terrestrial subsurface.</title>
        <authorList>
            <person name="Probst A.J."/>
            <person name="Ladd B."/>
            <person name="Jarett J.K."/>
            <person name="Geller-Mcgrath D.E."/>
            <person name="Sieber C.M.K."/>
            <person name="Emerson J.B."/>
            <person name="Anantharaman K."/>
            <person name="Thomas B.C."/>
            <person name="Malmstrom R."/>
            <person name="Stieglmeier M."/>
            <person name="Klingl A."/>
            <person name="Woyke T."/>
            <person name="Ryan C.M."/>
            <person name="Banfield J.F."/>
        </authorList>
    </citation>
    <scope>NUCLEOTIDE SEQUENCE [LARGE SCALE GENOMIC DNA]</scope>
</reference>
<dbReference type="AlphaFoldDB" id="A0A2M8ES18"/>